<feature type="chain" id="PRO_5016285388" evidence="5">
    <location>
        <begin position="27"/>
        <end position="536"/>
    </location>
</feature>
<dbReference type="Gene3D" id="3.40.190.10">
    <property type="entry name" value="Periplasmic binding protein-like II"/>
    <property type="match status" value="1"/>
</dbReference>
<reference evidence="7 8" key="1">
    <citation type="submission" date="2018-06" db="EMBL/GenBank/DDBJ databases">
        <title>Genomic Encyclopedia of Type Strains, Phase III (KMG-III): the genomes of soil and plant-associated and newly described type strains.</title>
        <authorList>
            <person name="Whitman W."/>
        </authorList>
    </citation>
    <scope>NUCLEOTIDE SEQUENCE [LARGE SCALE GENOMIC DNA]</scope>
    <source>
        <strain evidence="7 8">CECT 7730</strain>
    </source>
</reference>
<keyword evidence="3" id="KW-0813">Transport</keyword>
<feature type="signal peptide" evidence="5">
    <location>
        <begin position="1"/>
        <end position="26"/>
    </location>
</feature>
<evidence type="ECO:0000313" key="8">
    <source>
        <dbReference type="Proteomes" id="UP000247551"/>
    </source>
</evidence>
<dbReference type="InterPro" id="IPR030678">
    <property type="entry name" value="Peptide/Ni-bd"/>
</dbReference>
<comment type="subcellular location">
    <subcellularLocation>
        <location evidence="1">Cell envelope</location>
    </subcellularLocation>
</comment>
<accession>A0A318V7K2</accession>
<dbReference type="PANTHER" id="PTHR30290:SF10">
    <property type="entry name" value="PERIPLASMIC OLIGOPEPTIDE-BINDING PROTEIN-RELATED"/>
    <property type="match status" value="1"/>
</dbReference>
<dbReference type="RefSeq" id="WP_110572298.1">
    <property type="nucleotide sequence ID" value="NZ_QKLW01000001.1"/>
</dbReference>
<dbReference type="GO" id="GO:0030288">
    <property type="term" value="C:outer membrane-bounded periplasmic space"/>
    <property type="evidence" value="ECO:0007669"/>
    <property type="project" value="UniProtKB-ARBA"/>
</dbReference>
<dbReference type="GO" id="GO:0043190">
    <property type="term" value="C:ATP-binding cassette (ABC) transporter complex"/>
    <property type="evidence" value="ECO:0007669"/>
    <property type="project" value="InterPro"/>
</dbReference>
<gene>
    <name evidence="7" type="ORF">DFP75_101725</name>
</gene>
<evidence type="ECO:0000256" key="2">
    <source>
        <dbReference type="ARBA" id="ARBA00005695"/>
    </source>
</evidence>
<dbReference type="PANTHER" id="PTHR30290">
    <property type="entry name" value="PERIPLASMIC BINDING COMPONENT OF ABC TRANSPORTER"/>
    <property type="match status" value="1"/>
</dbReference>
<keyword evidence="8" id="KW-1185">Reference proteome</keyword>
<dbReference type="Pfam" id="PF00496">
    <property type="entry name" value="SBP_bac_5"/>
    <property type="match status" value="1"/>
</dbReference>
<dbReference type="SUPFAM" id="SSF53850">
    <property type="entry name" value="Periplasmic binding protein-like II"/>
    <property type="match status" value="1"/>
</dbReference>
<dbReference type="Gene3D" id="3.10.105.10">
    <property type="entry name" value="Dipeptide-binding Protein, Domain 3"/>
    <property type="match status" value="1"/>
</dbReference>
<evidence type="ECO:0000313" key="7">
    <source>
        <dbReference type="EMBL" id="PYF84686.1"/>
    </source>
</evidence>
<dbReference type="Gene3D" id="3.90.76.10">
    <property type="entry name" value="Dipeptide-binding Protein, Domain 1"/>
    <property type="match status" value="1"/>
</dbReference>
<sequence>MNVSNLLKYCALSIAISSTIVPSANAITPENQLVIGMSMDNLLSLDPASASGLDVVSVNSNLYDMLIELAPKEPSKISPAVAKSWSISEDGNRITFELRDDVIFHSGNKLTAHDVAWSLQRVLKLNLALASTWKTYGFTADNVEQFIQAKDDYTVEISLPEKTDPNLVLYTLGSSPSAFIVDSKEVLKHEKDGDLGHAWLTTNVAGSGPFQLRDWRAKDRVLMTRFDDYWREPSEMKRIVMRHMTESQSLRLMLERGDIDIAMGMSVPDIEALKKDDNIRSEATIRGTLYYVAVSMKDDKFSNKKVREAVRYLIDYKGINDSIMPNYGVLHQRPLKLGLDATLPEPGYALNVQKAKTLLAEAGYPDGFKTSIRVLSQLPFINIATSLQSTLAQAGIDAEIITGTGNQVYGAMRERKFEMLVGRGGGGIEPHPHSSLRSLVYNPDNSDEAKLTNFQGWRTGFYSPEINTIIENALLEKDAQKQIEMYQDVQNIYETQIGAIFPVSQMLDTVLLRTDVKHYEGHQAATTRLREVTKER</sequence>
<comment type="similarity">
    <text evidence="2">Belongs to the bacterial solute-binding protein 5 family.</text>
</comment>
<dbReference type="GO" id="GO:0015833">
    <property type="term" value="P:peptide transport"/>
    <property type="evidence" value="ECO:0007669"/>
    <property type="project" value="TreeGrafter"/>
</dbReference>
<dbReference type="InterPro" id="IPR039424">
    <property type="entry name" value="SBP_5"/>
</dbReference>
<evidence type="ECO:0000256" key="1">
    <source>
        <dbReference type="ARBA" id="ARBA00004196"/>
    </source>
</evidence>
<dbReference type="EMBL" id="QKLW01000001">
    <property type="protein sequence ID" value="PYF84686.1"/>
    <property type="molecule type" value="Genomic_DNA"/>
</dbReference>
<comment type="caution">
    <text evidence="7">The sequence shown here is derived from an EMBL/GenBank/DDBJ whole genome shotgun (WGS) entry which is preliminary data.</text>
</comment>
<feature type="domain" description="Solute-binding protein family 5" evidence="6">
    <location>
        <begin position="76"/>
        <end position="445"/>
    </location>
</feature>
<evidence type="ECO:0000256" key="4">
    <source>
        <dbReference type="ARBA" id="ARBA00022729"/>
    </source>
</evidence>
<dbReference type="InterPro" id="IPR000914">
    <property type="entry name" value="SBP_5_dom"/>
</dbReference>
<evidence type="ECO:0000256" key="3">
    <source>
        <dbReference type="ARBA" id="ARBA00022448"/>
    </source>
</evidence>
<organism evidence="7 8">
    <name type="scientific">Marinomonas alcarazii</name>
    <dbReference type="NCBI Taxonomy" id="491949"/>
    <lineage>
        <taxon>Bacteria</taxon>
        <taxon>Pseudomonadati</taxon>
        <taxon>Pseudomonadota</taxon>
        <taxon>Gammaproteobacteria</taxon>
        <taxon>Oceanospirillales</taxon>
        <taxon>Oceanospirillaceae</taxon>
        <taxon>Marinomonas</taxon>
    </lineage>
</organism>
<evidence type="ECO:0000256" key="5">
    <source>
        <dbReference type="SAM" id="SignalP"/>
    </source>
</evidence>
<dbReference type="GO" id="GO:1904680">
    <property type="term" value="F:peptide transmembrane transporter activity"/>
    <property type="evidence" value="ECO:0007669"/>
    <property type="project" value="TreeGrafter"/>
</dbReference>
<dbReference type="FunFam" id="3.90.76.10:FF:000007">
    <property type="entry name" value="Dipeptide ABC transporter periplasmic dipeptide-binding protein"/>
    <property type="match status" value="1"/>
</dbReference>
<dbReference type="Proteomes" id="UP000247551">
    <property type="component" value="Unassembled WGS sequence"/>
</dbReference>
<keyword evidence="4 5" id="KW-0732">Signal</keyword>
<proteinExistence type="inferred from homology"/>
<name>A0A318V7K2_9GAMM</name>
<dbReference type="PIRSF" id="PIRSF002741">
    <property type="entry name" value="MppA"/>
    <property type="match status" value="1"/>
</dbReference>
<dbReference type="CDD" id="cd08512">
    <property type="entry name" value="PBP2_NikA_DppA_OppA_like_7"/>
    <property type="match status" value="1"/>
</dbReference>
<protein>
    <submittedName>
        <fullName evidence="7">Peptide/nickel transport system substrate-binding protein</fullName>
    </submittedName>
</protein>
<evidence type="ECO:0000259" key="6">
    <source>
        <dbReference type="Pfam" id="PF00496"/>
    </source>
</evidence>
<dbReference type="AlphaFoldDB" id="A0A318V7K2"/>